<evidence type="ECO:0000256" key="4">
    <source>
        <dbReference type="ARBA" id="ARBA00022927"/>
    </source>
</evidence>
<evidence type="ECO:0000256" key="8">
    <source>
        <dbReference type="ARBA" id="ARBA00025340"/>
    </source>
</evidence>
<keyword evidence="6" id="KW-0811">Translocation</keyword>
<keyword evidence="3 10" id="KW-0812">Transmembrane</keyword>
<keyword evidence="4" id="KW-0653">Protein transport</keyword>
<evidence type="ECO:0000256" key="9">
    <source>
        <dbReference type="SAM" id="MobiDB-lite"/>
    </source>
</evidence>
<dbReference type="InterPro" id="IPR006312">
    <property type="entry name" value="TatA/E"/>
</dbReference>
<dbReference type="EMBL" id="UINC01000720">
    <property type="protein sequence ID" value="SUZ60109.1"/>
    <property type="molecule type" value="Genomic_DNA"/>
</dbReference>
<evidence type="ECO:0008006" key="12">
    <source>
        <dbReference type="Google" id="ProtNLM"/>
    </source>
</evidence>
<comment type="function">
    <text evidence="8">Part of the twin-arginine translocation (Tat) system that transports large folded proteins containing a characteristic twin-arginine motif in their signal peptide across the thylakoid membrane. Involved in delta pH-dependent protein transport required for chloroplast development, especially thylakoid membrane formation. TATC and TATB mediate precursor recognition, whereas TATA facilitates translocation.</text>
</comment>
<gene>
    <name evidence="11" type="ORF">METZ01_LOCUS12963</name>
</gene>
<keyword evidence="7 10" id="KW-0472">Membrane</keyword>
<name>A0A381P154_9ZZZZ</name>
<dbReference type="AlphaFoldDB" id="A0A381P154"/>
<keyword evidence="2" id="KW-0813">Transport</keyword>
<dbReference type="NCBIfam" id="TIGR01411">
    <property type="entry name" value="tatAE"/>
    <property type="match status" value="1"/>
</dbReference>
<dbReference type="PANTHER" id="PTHR33162">
    <property type="entry name" value="SEC-INDEPENDENT PROTEIN TRANSLOCASE PROTEIN TATA, CHLOROPLASTIC"/>
    <property type="match status" value="1"/>
</dbReference>
<feature type="compositionally biased region" description="Basic and acidic residues" evidence="9">
    <location>
        <begin position="72"/>
        <end position="90"/>
    </location>
</feature>
<evidence type="ECO:0000256" key="2">
    <source>
        <dbReference type="ARBA" id="ARBA00022448"/>
    </source>
</evidence>
<dbReference type="PANTHER" id="PTHR33162:SF1">
    <property type="entry name" value="SEC-INDEPENDENT PROTEIN TRANSLOCASE PROTEIN TATA, CHLOROPLASTIC"/>
    <property type="match status" value="1"/>
</dbReference>
<reference evidence="11" key="1">
    <citation type="submission" date="2018-05" db="EMBL/GenBank/DDBJ databases">
        <authorList>
            <person name="Lanie J.A."/>
            <person name="Ng W.-L."/>
            <person name="Kazmierczak K.M."/>
            <person name="Andrzejewski T.M."/>
            <person name="Davidsen T.M."/>
            <person name="Wayne K.J."/>
            <person name="Tettelin H."/>
            <person name="Glass J.I."/>
            <person name="Rusch D."/>
            <person name="Podicherti R."/>
            <person name="Tsui H.-C.T."/>
            <person name="Winkler M.E."/>
        </authorList>
    </citation>
    <scope>NUCLEOTIDE SEQUENCE</scope>
</reference>
<dbReference type="HAMAP" id="MF_00236">
    <property type="entry name" value="TatA_E"/>
    <property type="match status" value="1"/>
</dbReference>
<evidence type="ECO:0000256" key="7">
    <source>
        <dbReference type="ARBA" id="ARBA00023136"/>
    </source>
</evidence>
<feature type="region of interest" description="Disordered" evidence="9">
    <location>
        <begin position="51"/>
        <end position="115"/>
    </location>
</feature>
<dbReference type="Pfam" id="PF02416">
    <property type="entry name" value="TatA_B_E"/>
    <property type="match status" value="1"/>
</dbReference>
<evidence type="ECO:0000256" key="5">
    <source>
        <dbReference type="ARBA" id="ARBA00022989"/>
    </source>
</evidence>
<feature type="compositionally biased region" description="Low complexity" evidence="9">
    <location>
        <begin position="99"/>
        <end position="115"/>
    </location>
</feature>
<comment type="subcellular location">
    <subcellularLocation>
        <location evidence="1">Plastid</location>
        <location evidence="1">Chloroplast thylakoid membrane</location>
        <topology evidence="1">Single-pass membrane protein</topology>
    </subcellularLocation>
</comment>
<keyword evidence="5 10" id="KW-1133">Transmembrane helix</keyword>
<dbReference type="PRINTS" id="PR01506">
    <property type="entry name" value="TATBPROTEIN"/>
</dbReference>
<organism evidence="11">
    <name type="scientific">marine metagenome</name>
    <dbReference type="NCBI Taxonomy" id="408172"/>
    <lineage>
        <taxon>unclassified sequences</taxon>
        <taxon>metagenomes</taxon>
        <taxon>ecological metagenomes</taxon>
    </lineage>
</organism>
<dbReference type="InterPro" id="IPR003369">
    <property type="entry name" value="TatA/B/E"/>
</dbReference>
<dbReference type="GO" id="GO:0006886">
    <property type="term" value="P:intracellular protein transport"/>
    <property type="evidence" value="ECO:0007669"/>
    <property type="project" value="UniProtKB-ARBA"/>
</dbReference>
<dbReference type="NCBIfam" id="NF011430">
    <property type="entry name" value="PRK14861.1"/>
    <property type="match status" value="1"/>
</dbReference>
<dbReference type="Gene3D" id="1.20.5.3310">
    <property type="match status" value="1"/>
</dbReference>
<evidence type="ECO:0000256" key="10">
    <source>
        <dbReference type="SAM" id="Phobius"/>
    </source>
</evidence>
<accession>A0A381P154</accession>
<evidence type="ECO:0000256" key="1">
    <source>
        <dbReference type="ARBA" id="ARBA00004581"/>
    </source>
</evidence>
<protein>
    <recommendedName>
        <fullName evidence="12">Sec-independent protein translocase protein TatA</fullName>
    </recommendedName>
</protein>
<dbReference type="GO" id="GO:0009535">
    <property type="term" value="C:chloroplast thylakoid membrane"/>
    <property type="evidence" value="ECO:0007669"/>
    <property type="project" value="UniProtKB-SubCell"/>
</dbReference>
<dbReference type="GO" id="GO:0043953">
    <property type="term" value="P:protein transport by the Tat complex"/>
    <property type="evidence" value="ECO:0007669"/>
    <property type="project" value="InterPro"/>
</dbReference>
<evidence type="ECO:0000256" key="6">
    <source>
        <dbReference type="ARBA" id="ARBA00023010"/>
    </source>
</evidence>
<sequence>MFGSIGMPELIIIFVIALIIFGPRKLPELGKSLGKSIGEFKRASNDLRNTLEEEIRVEEQPSPPLNTPKNDPIAEKSSTNDETPKNDPIAEKGPTSDETQTPSASTPATPSKSQS</sequence>
<evidence type="ECO:0000256" key="3">
    <source>
        <dbReference type="ARBA" id="ARBA00022692"/>
    </source>
</evidence>
<evidence type="ECO:0000313" key="11">
    <source>
        <dbReference type="EMBL" id="SUZ60109.1"/>
    </source>
</evidence>
<proteinExistence type="inferred from homology"/>
<feature type="transmembrane region" description="Helical" evidence="10">
    <location>
        <begin position="6"/>
        <end position="23"/>
    </location>
</feature>